<proteinExistence type="predicted"/>
<dbReference type="EMBL" id="NUBY01000146">
    <property type="protein sequence ID" value="PEP99086.1"/>
    <property type="molecule type" value="Genomic_DNA"/>
</dbReference>
<dbReference type="AlphaFoldDB" id="A0A2A8HAG4"/>
<feature type="non-terminal residue" evidence="1">
    <location>
        <position position="47"/>
    </location>
</feature>
<dbReference type="Proteomes" id="UP000220841">
    <property type="component" value="Unassembled WGS sequence"/>
</dbReference>
<gene>
    <name evidence="1" type="ORF">CN585_23760</name>
</gene>
<name>A0A2A8HAG4_9BACI</name>
<reference evidence="1 2" key="1">
    <citation type="submission" date="2017-09" db="EMBL/GenBank/DDBJ databases">
        <title>Large-scale bioinformatics analysis of Bacillus genomes uncovers conserved roles of natural products in bacterial physiology.</title>
        <authorList>
            <consortium name="Agbiome Team Llc"/>
            <person name="Bleich R.M."/>
            <person name="Grubbs K.J."/>
            <person name="Santa Maria K.C."/>
            <person name="Allen S.E."/>
            <person name="Farag S."/>
            <person name="Shank E.A."/>
            <person name="Bowers A."/>
        </authorList>
    </citation>
    <scope>NUCLEOTIDE SEQUENCE [LARGE SCALE GENOMIC DNA]</scope>
    <source>
        <strain evidence="1 2">AFS021349</strain>
    </source>
</reference>
<evidence type="ECO:0000313" key="2">
    <source>
        <dbReference type="Proteomes" id="UP000220841"/>
    </source>
</evidence>
<protein>
    <submittedName>
        <fullName evidence="1">N-acetylmuramoyl-L-alanine amidase</fullName>
    </submittedName>
</protein>
<accession>A0A2A8HAG4</accession>
<organism evidence="1 2">
    <name type="scientific">Bacillus toyonensis</name>
    <dbReference type="NCBI Taxonomy" id="155322"/>
    <lineage>
        <taxon>Bacteria</taxon>
        <taxon>Bacillati</taxon>
        <taxon>Bacillota</taxon>
        <taxon>Bacilli</taxon>
        <taxon>Bacillales</taxon>
        <taxon>Bacillaceae</taxon>
        <taxon>Bacillus</taxon>
        <taxon>Bacillus cereus group</taxon>
    </lineage>
</organism>
<evidence type="ECO:0000313" key="1">
    <source>
        <dbReference type="EMBL" id="PEP99086.1"/>
    </source>
</evidence>
<sequence length="47" mass="5215">MKRLLGIWFTLCLVFSLSTSIFADRILLIPDLPKTPYKGGIGAYEGV</sequence>
<comment type="caution">
    <text evidence="1">The sequence shown here is derived from an EMBL/GenBank/DDBJ whole genome shotgun (WGS) entry which is preliminary data.</text>
</comment>